<evidence type="ECO:0000313" key="2">
    <source>
        <dbReference type="EMBL" id="KAK0401003.1"/>
    </source>
</evidence>
<feature type="transmembrane region" description="Helical" evidence="1">
    <location>
        <begin position="12"/>
        <end position="31"/>
    </location>
</feature>
<feature type="transmembrane region" description="Helical" evidence="1">
    <location>
        <begin position="51"/>
        <end position="71"/>
    </location>
</feature>
<keyword evidence="1" id="KW-1133">Transmembrane helix</keyword>
<dbReference type="Proteomes" id="UP001175271">
    <property type="component" value="Unassembled WGS sequence"/>
</dbReference>
<dbReference type="AlphaFoldDB" id="A0AA39H857"/>
<dbReference type="PANTHER" id="PTHR34851">
    <property type="entry name" value="PROTEIN CBG05235-RELATED"/>
    <property type="match status" value="1"/>
</dbReference>
<feature type="transmembrane region" description="Helical" evidence="1">
    <location>
        <begin position="78"/>
        <end position="104"/>
    </location>
</feature>
<gene>
    <name evidence="2" type="ORF">QR680_015550</name>
</gene>
<reference evidence="2" key="1">
    <citation type="submission" date="2023-06" db="EMBL/GenBank/DDBJ databases">
        <title>Genomic analysis of the entomopathogenic nematode Steinernema hermaphroditum.</title>
        <authorList>
            <person name="Schwarz E.M."/>
            <person name="Heppert J.K."/>
            <person name="Baniya A."/>
            <person name="Schwartz H.T."/>
            <person name="Tan C.-H."/>
            <person name="Antoshechkin I."/>
            <person name="Sternberg P.W."/>
            <person name="Goodrich-Blair H."/>
            <person name="Dillman A.R."/>
        </authorList>
    </citation>
    <scope>NUCLEOTIDE SEQUENCE</scope>
    <source>
        <strain evidence="2">PS9179</strain>
        <tissue evidence="2">Whole animal</tissue>
    </source>
</reference>
<keyword evidence="1" id="KW-0472">Membrane</keyword>
<name>A0AA39H857_9BILA</name>
<comment type="caution">
    <text evidence="2">The sequence shown here is derived from an EMBL/GenBank/DDBJ whole genome shotgun (WGS) entry which is preliminary data.</text>
</comment>
<dbReference type="PANTHER" id="PTHR34851:SF5">
    <property type="entry name" value="MARVEL DOMAIN-CONTAINING PROTEIN"/>
    <property type="match status" value="1"/>
</dbReference>
<evidence type="ECO:0000256" key="1">
    <source>
        <dbReference type="SAM" id="Phobius"/>
    </source>
</evidence>
<sequence length="159" mass="17811">MAENRYKYVICCCYQCHVTTATIIIAISAFLGGLGNFLTLPMENVEEGRKIALAVANAVVCITTVFAIVGVHQRTPCLLIPFIIMLAIGCVGVCIMLVACVGLILLDPQEEQRLFWFMIAMMFTIALMPNIWFTAVTRQCYKYLKTSKRDFAKFSGMYI</sequence>
<keyword evidence="1" id="KW-0812">Transmembrane</keyword>
<protein>
    <submittedName>
        <fullName evidence="2">Uncharacterized protein</fullName>
    </submittedName>
</protein>
<organism evidence="2 3">
    <name type="scientific">Steinernema hermaphroditum</name>
    <dbReference type="NCBI Taxonomy" id="289476"/>
    <lineage>
        <taxon>Eukaryota</taxon>
        <taxon>Metazoa</taxon>
        <taxon>Ecdysozoa</taxon>
        <taxon>Nematoda</taxon>
        <taxon>Chromadorea</taxon>
        <taxon>Rhabditida</taxon>
        <taxon>Tylenchina</taxon>
        <taxon>Panagrolaimomorpha</taxon>
        <taxon>Strongyloidoidea</taxon>
        <taxon>Steinernematidae</taxon>
        <taxon>Steinernema</taxon>
    </lineage>
</organism>
<evidence type="ECO:0000313" key="3">
    <source>
        <dbReference type="Proteomes" id="UP001175271"/>
    </source>
</evidence>
<keyword evidence="3" id="KW-1185">Reference proteome</keyword>
<dbReference type="EMBL" id="JAUCMV010000004">
    <property type="protein sequence ID" value="KAK0401003.1"/>
    <property type="molecule type" value="Genomic_DNA"/>
</dbReference>
<feature type="transmembrane region" description="Helical" evidence="1">
    <location>
        <begin position="116"/>
        <end position="136"/>
    </location>
</feature>
<accession>A0AA39H857</accession>
<proteinExistence type="predicted"/>